<dbReference type="Proteomes" id="UP001454036">
    <property type="component" value="Unassembled WGS sequence"/>
</dbReference>
<dbReference type="AlphaFoldDB" id="A0AAV3R2G5"/>
<feature type="region of interest" description="Disordered" evidence="1">
    <location>
        <begin position="1"/>
        <end position="20"/>
    </location>
</feature>
<dbReference type="EMBL" id="BAABME010006738">
    <property type="protein sequence ID" value="GAA0169172.1"/>
    <property type="molecule type" value="Genomic_DNA"/>
</dbReference>
<organism evidence="2 3">
    <name type="scientific">Lithospermum erythrorhizon</name>
    <name type="common">Purple gromwell</name>
    <name type="synonym">Lithospermum officinale var. erythrorhizon</name>
    <dbReference type="NCBI Taxonomy" id="34254"/>
    <lineage>
        <taxon>Eukaryota</taxon>
        <taxon>Viridiplantae</taxon>
        <taxon>Streptophyta</taxon>
        <taxon>Embryophyta</taxon>
        <taxon>Tracheophyta</taxon>
        <taxon>Spermatophyta</taxon>
        <taxon>Magnoliopsida</taxon>
        <taxon>eudicotyledons</taxon>
        <taxon>Gunneridae</taxon>
        <taxon>Pentapetalae</taxon>
        <taxon>asterids</taxon>
        <taxon>lamiids</taxon>
        <taxon>Boraginales</taxon>
        <taxon>Boraginaceae</taxon>
        <taxon>Boraginoideae</taxon>
        <taxon>Lithospermeae</taxon>
        <taxon>Lithospermum</taxon>
    </lineage>
</organism>
<comment type="caution">
    <text evidence="2">The sequence shown here is derived from an EMBL/GenBank/DDBJ whole genome shotgun (WGS) entry which is preliminary data.</text>
</comment>
<protein>
    <submittedName>
        <fullName evidence="2">Uncharacterized protein</fullName>
    </submittedName>
</protein>
<gene>
    <name evidence="2" type="ORF">LIER_23715</name>
</gene>
<keyword evidence="3" id="KW-1185">Reference proteome</keyword>
<evidence type="ECO:0000313" key="3">
    <source>
        <dbReference type="Proteomes" id="UP001454036"/>
    </source>
</evidence>
<accession>A0AAV3R2G5</accession>
<name>A0AAV3R2G5_LITER</name>
<proteinExistence type="predicted"/>
<evidence type="ECO:0000313" key="2">
    <source>
        <dbReference type="EMBL" id="GAA0169172.1"/>
    </source>
</evidence>
<sequence length="72" mass="7413">MLAVSSCPTPEDPPVSTGQRGMSVTFVPCSSFGLMVMNPGDGVSSSAAMRISGCWASTMLHNRLGAMGFKTA</sequence>
<reference evidence="2 3" key="1">
    <citation type="submission" date="2024-01" db="EMBL/GenBank/DDBJ databases">
        <title>The complete chloroplast genome sequence of Lithospermum erythrorhizon: insights into the phylogenetic relationship among Boraginaceae species and the maternal lineages of purple gromwells.</title>
        <authorList>
            <person name="Okada T."/>
            <person name="Watanabe K."/>
        </authorList>
    </citation>
    <scope>NUCLEOTIDE SEQUENCE [LARGE SCALE GENOMIC DNA]</scope>
</reference>
<evidence type="ECO:0000256" key="1">
    <source>
        <dbReference type="SAM" id="MobiDB-lite"/>
    </source>
</evidence>